<dbReference type="Gene3D" id="3.40.630.30">
    <property type="match status" value="1"/>
</dbReference>
<dbReference type="RefSeq" id="WP_235314388.1">
    <property type="nucleotide sequence ID" value="NZ_JAKGAS010000017.1"/>
</dbReference>
<keyword evidence="5" id="KW-1185">Reference proteome</keyword>
<feature type="domain" description="N-acetyltransferase" evidence="3">
    <location>
        <begin position="1"/>
        <end position="205"/>
    </location>
</feature>
<protein>
    <submittedName>
        <fullName evidence="4">GNAT family N-acetyltransferase</fullName>
    </submittedName>
</protein>
<dbReference type="EMBL" id="JAKGAS010000017">
    <property type="protein sequence ID" value="MCF2950289.1"/>
    <property type="molecule type" value="Genomic_DNA"/>
</dbReference>
<keyword evidence="1" id="KW-0808">Transferase</keyword>
<dbReference type="Proteomes" id="UP001521137">
    <property type="component" value="Unassembled WGS sequence"/>
</dbReference>
<dbReference type="PROSITE" id="PS51186">
    <property type="entry name" value="GNAT"/>
    <property type="match status" value="1"/>
</dbReference>
<dbReference type="PANTHER" id="PTHR43420">
    <property type="entry name" value="ACETYLTRANSFERASE"/>
    <property type="match status" value="1"/>
</dbReference>
<dbReference type="InterPro" id="IPR000182">
    <property type="entry name" value="GNAT_dom"/>
</dbReference>
<keyword evidence="2" id="KW-0012">Acyltransferase</keyword>
<comment type="caution">
    <text evidence="4">The sequence shown here is derived from an EMBL/GenBank/DDBJ whole genome shotgun (WGS) entry which is preliminary data.</text>
</comment>
<sequence length="205" mass="22895">MEIRQAKQSDAKVLAQLIYDSAFSLLDATFSLNSQYSALGFLAASVVKPYGQYGFKNHWVVEKNQQVVACISAWHSEMPESFHQATLSSIADYFGLEHAIKVLTNNQTLQDFIPDILPNEWCIGHLSVVKQYQRQGLASALLEFMQLQAKQHKKTEISLDVEAKNTGAIEFYLDQGFSKSAESTLSANMLELGLGQHCHLTKPLI</sequence>
<reference evidence="4 5" key="1">
    <citation type="submission" date="2022-01" db="EMBL/GenBank/DDBJ databases">
        <title>Paraglaciecola sp. G1-23.</title>
        <authorList>
            <person name="Jin M.S."/>
            <person name="Han D.M."/>
            <person name="Kim H.M."/>
            <person name="Jeon C.O."/>
        </authorList>
    </citation>
    <scope>NUCLEOTIDE SEQUENCE [LARGE SCALE GENOMIC DNA]</scope>
    <source>
        <strain evidence="4 5">G1-23</strain>
    </source>
</reference>
<dbReference type="CDD" id="cd04301">
    <property type="entry name" value="NAT_SF"/>
    <property type="match status" value="1"/>
</dbReference>
<proteinExistence type="predicted"/>
<organism evidence="4 5">
    <name type="scientific">Paraglaciecola algarum</name>
    <dbReference type="NCBI Taxonomy" id="3050085"/>
    <lineage>
        <taxon>Bacteria</taxon>
        <taxon>Pseudomonadati</taxon>
        <taxon>Pseudomonadota</taxon>
        <taxon>Gammaproteobacteria</taxon>
        <taxon>Alteromonadales</taxon>
        <taxon>Alteromonadaceae</taxon>
        <taxon>Paraglaciecola</taxon>
    </lineage>
</organism>
<dbReference type="SUPFAM" id="SSF55729">
    <property type="entry name" value="Acyl-CoA N-acyltransferases (Nat)"/>
    <property type="match status" value="1"/>
</dbReference>
<evidence type="ECO:0000256" key="2">
    <source>
        <dbReference type="ARBA" id="ARBA00023315"/>
    </source>
</evidence>
<evidence type="ECO:0000259" key="3">
    <source>
        <dbReference type="PROSITE" id="PS51186"/>
    </source>
</evidence>
<evidence type="ECO:0000256" key="1">
    <source>
        <dbReference type="ARBA" id="ARBA00022679"/>
    </source>
</evidence>
<evidence type="ECO:0000313" key="5">
    <source>
        <dbReference type="Proteomes" id="UP001521137"/>
    </source>
</evidence>
<gene>
    <name evidence="4" type="ORF">L0668_19430</name>
</gene>
<accession>A0ABS9DET5</accession>
<dbReference type="InterPro" id="IPR050680">
    <property type="entry name" value="YpeA/RimI_acetyltransf"/>
</dbReference>
<dbReference type="Pfam" id="PF00583">
    <property type="entry name" value="Acetyltransf_1"/>
    <property type="match status" value="1"/>
</dbReference>
<name>A0ABS9DET5_9ALTE</name>
<evidence type="ECO:0000313" key="4">
    <source>
        <dbReference type="EMBL" id="MCF2950289.1"/>
    </source>
</evidence>
<dbReference type="InterPro" id="IPR016181">
    <property type="entry name" value="Acyl_CoA_acyltransferase"/>
</dbReference>